<accession>A0A2D4LHP6</accession>
<dbReference type="EMBL" id="IACM01014027">
    <property type="protein sequence ID" value="LAB20571.1"/>
    <property type="molecule type" value="Transcribed_RNA"/>
</dbReference>
<organism evidence="1">
    <name type="scientific">Micrurus spixii</name>
    <name type="common">Amazon coral snake</name>
    <dbReference type="NCBI Taxonomy" id="129469"/>
    <lineage>
        <taxon>Eukaryota</taxon>
        <taxon>Metazoa</taxon>
        <taxon>Chordata</taxon>
        <taxon>Craniata</taxon>
        <taxon>Vertebrata</taxon>
        <taxon>Euteleostomi</taxon>
        <taxon>Lepidosauria</taxon>
        <taxon>Squamata</taxon>
        <taxon>Bifurcata</taxon>
        <taxon>Unidentata</taxon>
        <taxon>Episquamata</taxon>
        <taxon>Toxicofera</taxon>
        <taxon>Serpentes</taxon>
        <taxon>Colubroidea</taxon>
        <taxon>Elapidae</taxon>
        <taxon>Elapinae</taxon>
        <taxon>Micrurus</taxon>
    </lineage>
</organism>
<dbReference type="EMBL" id="IACM01014028">
    <property type="protein sequence ID" value="LAB20574.1"/>
    <property type="molecule type" value="Transcribed_RNA"/>
</dbReference>
<reference evidence="1" key="1">
    <citation type="submission" date="2017-07" db="EMBL/GenBank/DDBJ databases">
        <authorList>
            <person name="Mikheyev A."/>
            <person name="Grau M."/>
        </authorList>
    </citation>
    <scope>NUCLEOTIDE SEQUENCE</scope>
    <source>
        <tissue evidence="1">Venom_gland</tissue>
    </source>
</reference>
<protein>
    <submittedName>
        <fullName evidence="1">Uncharacterized protein</fullName>
    </submittedName>
</protein>
<dbReference type="AlphaFoldDB" id="A0A2D4LHP6"/>
<dbReference type="EMBL" id="IACM01014029">
    <property type="protein sequence ID" value="LAB20577.1"/>
    <property type="molecule type" value="Transcribed_RNA"/>
</dbReference>
<reference evidence="1" key="2">
    <citation type="submission" date="2017-11" db="EMBL/GenBank/DDBJ databases">
        <title>Coralsnake Venomics: Analyses of Venom Gland Transcriptomes and Proteomes of Six Brazilian Taxa.</title>
        <authorList>
            <person name="Aird S.D."/>
            <person name="Jorge da Silva N."/>
            <person name="Qiu L."/>
            <person name="Villar-Briones A."/>
            <person name="Aparecida-Saddi V."/>
            <person name="Campos-Telles M.P."/>
            <person name="Grau M."/>
            <person name="Mikheyev A.S."/>
        </authorList>
    </citation>
    <scope>NUCLEOTIDE SEQUENCE</scope>
    <source>
        <tissue evidence="1">Venom_gland</tissue>
    </source>
</reference>
<evidence type="ECO:0000313" key="1">
    <source>
        <dbReference type="EMBL" id="LAB20571.1"/>
    </source>
</evidence>
<sequence>MKLLKSTQIRNHETAYFQLVKYNRMKFQTGHSLRHSKSEKESQMDLKRMKKAHHGMDLFCSMVIYYNTAQYFNIAIPPRFLKQYIDNVMIGSVQSTFWNI</sequence>
<name>A0A2D4LHP6_9SAUR</name>
<proteinExistence type="predicted"/>